<accession>A0A931N0Z8</accession>
<evidence type="ECO:0000313" key="3">
    <source>
        <dbReference type="Proteomes" id="UP000631694"/>
    </source>
</evidence>
<reference evidence="2" key="1">
    <citation type="submission" date="2020-12" db="EMBL/GenBank/DDBJ databases">
        <title>Methylobrevis albus sp. nov., isolated from fresh water lack sediment.</title>
        <authorList>
            <person name="Zou Q."/>
        </authorList>
    </citation>
    <scope>NUCLEOTIDE SEQUENCE</scope>
    <source>
        <strain evidence="2">L22</strain>
    </source>
</reference>
<dbReference type="Proteomes" id="UP000631694">
    <property type="component" value="Unassembled WGS sequence"/>
</dbReference>
<dbReference type="Gene3D" id="1.10.357.10">
    <property type="entry name" value="Tetracycline Repressor, domain 2"/>
    <property type="match status" value="1"/>
</dbReference>
<dbReference type="InterPro" id="IPR009057">
    <property type="entry name" value="Homeodomain-like_sf"/>
</dbReference>
<dbReference type="RefSeq" id="WP_197312395.1">
    <property type="nucleotide sequence ID" value="NZ_JADZLT010000054.1"/>
</dbReference>
<sequence>MATDKQKQKIVEAFLARLATGSFQDVALADVATDAAVTLPQLREAFDGRLAIYAEYLRRVDREVLAGVDAALADEPVRERLLDVLMRRFDVIAPQKAAVRAMRDSTRRDPLLGLAVAGLLATSMRWMLIAGGVDRAGLQGAVRAHGLLAVWSRALDVWLDDEDPGLAATMVAVDKGLRRGDQLLGIAGGMMSCAERIAGRGRRREKPVAAEGTVGEGI</sequence>
<dbReference type="SUPFAM" id="SSF46689">
    <property type="entry name" value="Homeodomain-like"/>
    <property type="match status" value="1"/>
</dbReference>
<name>A0A931N0Z8_9HYPH</name>
<keyword evidence="3" id="KW-1185">Reference proteome</keyword>
<keyword evidence="1" id="KW-1133">Transmembrane helix</keyword>
<comment type="caution">
    <text evidence="2">The sequence shown here is derived from an EMBL/GenBank/DDBJ whole genome shotgun (WGS) entry which is preliminary data.</text>
</comment>
<gene>
    <name evidence="2" type="ORF">I5731_15895</name>
</gene>
<keyword evidence="1" id="KW-0812">Transmembrane</keyword>
<dbReference type="AlphaFoldDB" id="A0A931N0Z8"/>
<dbReference type="EMBL" id="JADZLT010000054">
    <property type="protein sequence ID" value="MBH0239306.1"/>
    <property type="molecule type" value="Genomic_DNA"/>
</dbReference>
<keyword evidence="1" id="KW-0472">Membrane</keyword>
<proteinExistence type="predicted"/>
<organism evidence="2 3">
    <name type="scientific">Methylobrevis albus</name>
    <dbReference type="NCBI Taxonomy" id="2793297"/>
    <lineage>
        <taxon>Bacteria</taxon>
        <taxon>Pseudomonadati</taxon>
        <taxon>Pseudomonadota</taxon>
        <taxon>Alphaproteobacteria</taxon>
        <taxon>Hyphomicrobiales</taxon>
        <taxon>Pleomorphomonadaceae</taxon>
        <taxon>Methylobrevis</taxon>
    </lineage>
</organism>
<protein>
    <submittedName>
        <fullName evidence="2">TetR/AcrR family transcriptional regulator</fullName>
    </submittedName>
</protein>
<evidence type="ECO:0000313" key="2">
    <source>
        <dbReference type="EMBL" id="MBH0239306.1"/>
    </source>
</evidence>
<evidence type="ECO:0000256" key="1">
    <source>
        <dbReference type="SAM" id="Phobius"/>
    </source>
</evidence>
<feature type="transmembrane region" description="Helical" evidence="1">
    <location>
        <begin position="110"/>
        <end position="128"/>
    </location>
</feature>